<dbReference type="PANTHER" id="PTHR21563:SF3">
    <property type="entry name" value="ZINC FINGER C3H1 DOMAIN-CONTAINING PROTEIN"/>
    <property type="match status" value="1"/>
</dbReference>
<keyword evidence="5" id="KW-1185">Reference proteome</keyword>
<feature type="region of interest" description="Disordered" evidence="2">
    <location>
        <begin position="623"/>
        <end position="689"/>
    </location>
</feature>
<feature type="compositionally biased region" description="Polar residues" evidence="2">
    <location>
        <begin position="192"/>
        <end position="210"/>
    </location>
</feature>
<feature type="region of interest" description="Disordered" evidence="2">
    <location>
        <begin position="125"/>
        <end position="151"/>
    </location>
</feature>
<dbReference type="GO" id="GO:0000178">
    <property type="term" value="C:exosome (RNase complex)"/>
    <property type="evidence" value="ECO:0007669"/>
    <property type="project" value="TreeGrafter"/>
</dbReference>
<dbReference type="SUPFAM" id="SSF48452">
    <property type="entry name" value="TPR-like"/>
    <property type="match status" value="1"/>
</dbReference>
<feature type="compositionally biased region" description="Pro residues" evidence="2">
    <location>
        <begin position="7"/>
        <end position="22"/>
    </location>
</feature>
<dbReference type="OrthoDB" id="1922977at2759"/>
<evidence type="ECO:0000259" key="3">
    <source>
        <dbReference type="Pfam" id="PF10650"/>
    </source>
</evidence>
<feature type="region of interest" description="Disordered" evidence="2">
    <location>
        <begin position="181"/>
        <end position="213"/>
    </location>
</feature>
<keyword evidence="4" id="KW-0863">Zinc-finger</keyword>
<dbReference type="InterPro" id="IPR019607">
    <property type="entry name" value="Putative_zinc-finger_domain"/>
</dbReference>
<keyword evidence="4" id="KW-0862">Zinc</keyword>
<protein>
    <submittedName>
        <fullName evidence="4">Zinc-finger domain</fullName>
    </submittedName>
</protein>
<keyword evidence="1" id="KW-0175">Coiled coil</keyword>
<dbReference type="EMBL" id="CP097504">
    <property type="protein sequence ID" value="URD85841.1"/>
    <property type="molecule type" value="Genomic_DNA"/>
</dbReference>
<reference evidence="4" key="1">
    <citation type="submission" date="2022-05" db="EMBL/GenBank/DDBJ databases">
        <title>The Musa troglodytarum L. genome provides insights into the mechanism of non-climacteric behaviour and enrichment of carotenoids.</title>
        <authorList>
            <person name="Wang J."/>
        </authorList>
    </citation>
    <scope>NUCLEOTIDE SEQUENCE</scope>
    <source>
        <tissue evidence="4">Leaf</tissue>
    </source>
</reference>
<keyword evidence="4" id="KW-0479">Metal-binding</keyword>
<dbReference type="GO" id="GO:0008270">
    <property type="term" value="F:zinc ion binding"/>
    <property type="evidence" value="ECO:0007669"/>
    <property type="project" value="UniProtKB-KW"/>
</dbReference>
<accession>A0A9E7EZB4</accession>
<dbReference type="InterPro" id="IPR039278">
    <property type="entry name" value="Red1"/>
</dbReference>
<gene>
    <name evidence="4" type="ORF">MUK42_28150</name>
</gene>
<dbReference type="Pfam" id="PF10650">
    <property type="entry name" value="zf-C3H1"/>
    <property type="match status" value="1"/>
</dbReference>
<evidence type="ECO:0000256" key="1">
    <source>
        <dbReference type="SAM" id="Coils"/>
    </source>
</evidence>
<feature type="compositionally biased region" description="Polar residues" evidence="2">
    <location>
        <begin position="135"/>
        <end position="144"/>
    </location>
</feature>
<sequence>MVETGNFPPPKPAAPAPAPSPANPSSKSPSREDGELSSGEDAELTTSTAAFANKALSEPILVSTRNRVVRNLQTGNSSSIAKTKFHTSTKRYYDKTFRTKQVPFKLNKNRALSWHKKISDDNLVISFSDDDSGTDSENSKPQATTEKKDNAVRSVKCKMPVTLSRTQHEILQRSTQFGTRLKSNKGVAGSVPFSSTGKNNGSNFGPPRTSSSEKVKHIQKQITALKSSISQVHGQIRDTVLADSAVESLRHQIALRENELKVQMKLAQNKDRVTGSYNDHLEQLNQKLDNQVADIDGAATANAKGPALNIRPTKRLKLDEHFERIQGSDGLLLMREHSTKSMAESHQQLMGESSSLEVNSVLGYDGSEKGKSLSIINQEINKSHHDVNENVLGSSKVKHAGLEDNETLLPSFATDSTLYADPKMNTKQQANSKITGDASCNYLKSDNGPELLASALLDQSLYLAQTAPALEVGSFSYRKDSLPSSGLKLLVPSNSPLEKFSVDALQNNSHDAGGGISEWGTVNLESLLEMEELQDKELEEAQELRRQCELEERHALKAYRKAQRALIKANERCVILHRNREIISAKLQTLMLESSNSIWPSNEQGHGESMLFSRLGYSIPTKGQTSEHLGDKLNHNFLDGAPPDASYKQTDRHGSCANQFSEPDDSTSEQRDNSAANGLGSPFQNLSTDDDEENLALDNRYVESNLACLIDAGNHVEETSDADANKDGDSQDYDLEAALRSKLVARFGMRTSCKSADISNIECQVDQAINSKVEKSCTSFDQQLQEQKKTFVSNPEGISKAGGSMNLSSVEHCGQSQQCMFSLKGEAHRNDDPAESSSFLNETCLSVSKPILSLPSSILHNVLPLLKFKTPACHSEVSITKEKGSLMDKSHEVTACLPDAIDDYTQRSARNPVICEMSYSLCDPSIDPFWPFCLFELRGKCNNDECPWQHVKQCTKRKLKQDGFLVTYNSDIHCHALTAEISHSALESVHCLYKHFVPIPAYYIGSTLIKVDSHLYHSVLARSIWQYWQRGFSASFPLPFSIQRILPQDAPFLQTSDDTVADYDSWSRHSWYLQCQDGKMKKFIQGLPDSEQSLELALDLFCGKLYKPERKKALSVLSRAIEADPNSICLWVVYLHIFYRKEKSIGKDDMFFHAVQHNGCSYELWLMYINSRVKVNDRLDAYNDALSMLCQKKLICDKEQKYRSACVLDIFLQMVDCFCMCGSVEKAVRRIYELSSGSDSEQAGDTVLAEILSCLTFPDQCIFWICCIYLVMYKKLPQEIVQHFEAEKDLPFSIDWPFVQLTTDETDRVGELMKFALQRVALDVDENHQKRDRTALRSLHFLAVSHVRFVTALNGFHRSAELLVKYMELYPTCIELVLLSVRLQENVKSDAFWRGFEDILSNWPKEVPGFQCLWNQYIEHELIKGTDCAEKLIDQWFEQFGKLIDPQCRNLEGRDADFCRLSEQPLLVESAGNDHTNSDDKMFGLINLSLHRMFKNDVRGACNAVDEALKVASPKYYRHCLREHAALFLLKGLKSPRNIHGQVILDLLNIYFGDTRILPRLELLSRRYYQSIKKSRIRQLIDEIIGSVPADFSLVNSVLEACYGPTLLPEKIDPKDLVDFVESLMEFTPANYQLALSVYKFIARNYSDSGVASDGVVFWGSCVLVNSIFQSAPVAPESVWLEAAALLRNSKVPGIAERFYQQALSIYPFSVKFWKSDLDLSKMTENEDVVTEAARERGLELNTTPD</sequence>
<feature type="region of interest" description="Disordered" evidence="2">
    <location>
        <begin position="1"/>
        <end position="43"/>
    </location>
</feature>
<name>A0A9E7EZB4_9LILI</name>
<dbReference type="Proteomes" id="UP001055439">
    <property type="component" value="Chromosome 2"/>
</dbReference>
<evidence type="ECO:0000313" key="4">
    <source>
        <dbReference type="EMBL" id="URD85841.1"/>
    </source>
</evidence>
<feature type="coiled-coil region" evidence="1">
    <location>
        <begin position="524"/>
        <end position="554"/>
    </location>
</feature>
<dbReference type="InterPro" id="IPR011990">
    <property type="entry name" value="TPR-like_helical_dom_sf"/>
</dbReference>
<organism evidence="4 5">
    <name type="scientific">Musa troglodytarum</name>
    <name type="common">fe'i banana</name>
    <dbReference type="NCBI Taxonomy" id="320322"/>
    <lineage>
        <taxon>Eukaryota</taxon>
        <taxon>Viridiplantae</taxon>
        <taxon>Streptophyta</taxon>
        <taxon>Embryophyta</taxon>
        <taxon>Tracheophyta</taxon>
        <taxon>Spermatophyta</taxon>
        <taxon>Magnoliopsida</taxon>
        <taxon>Liliopsida</taxon>
        <taxon>Zingiberales</taxon>
        <taxon>Musaceae</taxon>
        <taxon>Musa</taxon>
    </lineage>
</organism>
<evidence type="ECO:0000313" key="5">
    <source>
        <dbReference type="Proteomes" id="UP001055439"/>
    </source>
</evidence>
<evidence type="ECO:0000256" key="2">
    <source>
        <dbReference type="SAM" id="MobiDB-lite"/>
    </source>
</evidence>
<dbReference type="GO" id="GO:0005634">
    <property type="term" value="C:nucleus"/>
    <property type="evidence" value="ECO:0007669"/>
    <property type="project" value="TreeGrafter"/>
</dbReference>
<dbReference type="PANTHER" id="PTHR21563">
    <property type="entry name" value="ZINC FINGER C3H1 DOMAIN-CONTAINING PROTEIN"/>
    <property type="match status" value="1"/>
</dbReference>
<proteinExistence type="predicted"/>
<feature type="domain" description="Putative zinc-finger" evidence="3">
    <location>
        <begin position="932"/>
        <end position="952"/>
    </location>
</feature>